<feature type="compositionally biased region" description="Low complexity" evidence="3">
    <location>
        <begin position="282"/>
        <end position="295"/>
    </location>
</feature>
<evidence type="ECO:0000313" key="5">
    <source>
        <dbReference type="Proteomes" id="UP000612282"/>
    </source>
</evidence>
<dbReference type="PANTHER" id="PTHR24320">
    <property type="entry name" value="RETINOL DEHYDROGENASE"/>
    <property type="match status" value="1"/>
</dbReference>
<comment type="caution">
    <text evidence="4">The sequence shown here is derived from an EMBL/GenBank/DDBJ whole genome shotgun (WGS) entry which is preliminary data.</text>
</comment>
<reference evidence="4 5" key="1">
    <citation type="submission" date="2021-01" db="EMBL/GenBank/DDBJ databases">
        <title>Whole genome shotgun sequence of Actinoplanes couchii NBRC 106145.</title>
        <authorList>
            <person name="Komaki H."/>
            <person name="Tamura T."/>
        </authorList>
    </citation>
    <scope>NUCLEOTIDE SEQUENCE [LARGE SCALE GENOMIC DNA]</scope>
    <source>
        <strain evidence="4 5">NBRC 106145</strain>
    </source>
</reference>
<dbReference type="SUPFAM" id="SSF51735">
    <property type="entry name" value="NAD(P)-binding Rossmann-fold domains"/>
    <property type="match status" value="1"/>
</dbReference>
<evidence type="ECO:0000256" key="2">
    <source>
        <dbReference type="ARBA" id="ARBA00023002"/>
    </source>
</evidence>
<evidence type="ECO:0000313" key="4">
    <source>
        <dbReference type="EMBL" id="GID61788.1"/>
    </source>
</evidence>
<accession>A0ABQ3XTJ7</accession>
<dbReference type="PRINTS" id="PR00081">
    <property type="entry name" value="GDHRDH"/>
</dbReference>
<feature type="region of interest" description="Disordered" evidence="3">
    <location>
        <begin position="278"/>
        <end position="302"/>
    </location>
</feature>
<dbReference type="RefSeq" id="WP_203810090.1">
    <property type="nucleotide sequence ID" value="NZ_BAAAQE010000119.1"/>
</dbReference>
<dbReference type="InterPro" id="IPR036291">
    <property type="entry name" value="NAD(P)-bd_dom_sf"/>
</dbReference>
<dbReference type="Gene3D" id="3.40.50.720">
    <property type="entry name" value="NAD(P)-binding Rossmann-like Domain"/>
    <property type="match status" value="1"/>
</dbReference>
<organism evidence="4 5">
    <name type="scientific">Actinoplanes couchii</name>
    <dbReference type="NCBI Taxonomy" id="403638"/>
    <lineage>
        <taxon>Bacteria</taxon>
        <taxon>Bacillati</taxon>
        <taxon>Actinomycetota</taxon>
        <taxon>Actinomycetes</taxon>
        <taxon>Micromonosporales</taxon>
        <taxon>Micromonosporaceae</taxon>
        <taxon>Actinoplanes</taxon>
    </lineage>
</organism>
<keyword evidence="5" id="KW-1185">Reference proteome</keyword>
<dbReference type="Proteomes" id="UP000612282">
    <property type="component" value="Unassembled WGS sequence"/>
</dbReference>
<protein>
    <submittedName>
        <fullName evidence="4">Retinol dehydrogenase</fullName>
    </submittedName>
</protein>
<dbReference type="InterPro" id="IPR002347">
    <property type="entry name" value="SDR_fam"/>
</dbReference>
<gene>
    <name evidence="4" type="ORF">Aco03nite_101920</name>
</gene>
<evidence type="ECO:0000256" key="3">
    <source>
        <dbReference type="SAM" id="MobiDB-lite"/>
    </source>
</evidence>
<proteinExistence type="inferred from homology"/>
<sequence length="302" mass="31740">MSVRTALITGASGSLGHQICRQLHRHAETVIVHASTPASARAARVRLIRTGWEPGRIHAVSADFRRLSEVARLAADIRRHHPTLDLLVNGAGAITAPGFTPDGIDTTFQVNYVAPYALTRLLAPALNAVSGRVVTLTSAAHRDARLNPDRPGTDLRRPAEAFKQAHLALVMFSRTLARCSQRRITAVAVHPGVIHTGSFATVHGAGGLPAADGSAHVMHAVGLSGAHAHGSYFEGLLPGPLSAQAADDNAGLRLWQATAALIGWDYTGCRLPGWRPTDRADAPAAAGMAEGAARRPGPHGRP</sequence>
<dbReference type="PANTHER" id="PTHR24320:SF148">
    <property type="entry name" value="NAD(P)-BINDING ROSSMANN-FOLD SUPERFAMILY PROTEIN"/>
    <property type="match status" value="1"/>
</dbReference>
<evidence type="ECO:0000256" key="1">
    <source>
        <dbReference type="ARBA" id="ARBA00006484"/>
    </source>
</evidence>
<dbReference type="Pfam" id="PF00106">
    <property type="entry name" value="adh_short"/>
    <property type="match status" value="1"/>
</dbReference>
<comment type="similarity">
    <text evidence="1">Belongs to the short-chain dehydrogenases/reductases (SDR) family.</text>
</comment>
<name>A0ABQ3XTJ7_9ACTN</name>
<dbReference type="EMBL" id="BOMG01000138">
    <property type="protein sequence ID" value="GID61788.1"/>
    <property type="molecule type" value="Genomic_DNA"/>
</dbReference>
<keyword evidence="2" id="KW-0560">Oxidoreductase</keyword>